<protein>
    <submittedName>
        <fullName evidence="1">Uncharacterized protein</fullName>
    </submittedName>
</protein>
<gene>
    <name evidence="1" type="ORF">Tcan_00868</name>
</gene>
<dbReference type="AlphaFoldDB" id="A0A0B2US46"/>
<dbReference type="Proteomes" id="UP000031036">
    <property type="component" value="Unassembled WGS sequence"/>
</dbReference>
<comment type="caution">
    <text evidence="1">The sequence shown here is derived from an EMBL/GenBank/DDBJ whole genome shotgun (WGS) entry which is preliminary data.</text>
</comment>
<reference evidence="1 2" key="1">
    <citation type="submission" date="2014-11" db="EMBL/GenBank/DDBJ databases">
        <title>Genetic blueprint of the zoonotic pathogen Toxocara canis.</title>
        <authorList>
            <person name="Zhu X.-Q."/>
            <person name="Korhonen P.K."/>
            <person name="Cai H."/>
            <person name="Young N.D."/>
            <person name="Nejsum P."/>
            <person name="von Samson-Himmelstjerna G."/>
            <person name="Boag P.R."/>
            <person name="Tan P."/>
            <person name="Li Q."/>
            <person name="Min J."/>
            <person name="Yang Y."/>
            <person name="Wang X."/>
            <person name="Fang X."/>
            <person name="Hall R.S."/>
            <person name="Hofmann A."/>
            <person name="Sternberg P.W."/>
            <person name="Jex A.R."/>
            <person name="Gasser R.B."/>
        </authorList>
    </citation>
    <scope>NUCLEOTIDE SEQUENCE [LARGE SCALE GENOMIC DNA]</scope>
    <source>
        <strain evidence="1">PN_DK_2014</strain>
    </source>
</reference>
<organism evidence="1 2">
    <name type="scientific">Toxocara canis</name>
    <name type="common">Canine roundworm</name>
    <dbReference type="NCBI Taxonomy" id="6265"/>
    <lineage>
        <taxon>Eukaryota</taxon>
        <taxon>Metazoa</taxon>
        <taxon>Ecdysozoa</taxon>
        <taxon>Nematoda</taxon>
        <taxon>Chromadorea</taxon>
        <taxon>Rhabditida</taxon>
        <taxon>Spirurina</taxon>
        <taxon>Ascaridomorpha</taxon>
        <taxon>Ascaridoidea</taxon>
        <taxon>Toxocaridae</taxon>
        <taxon>Toxocara</taxon>
    </lineage>
</organism>
<accession>A0A0B2US46</accession>
<name>A0A0B2US46_TOXCA</name>
<proteinExistence type="predicted"/>
<sequence>MESLHSRKKIYEIKIVLIEHRRGRQIAQQKSLTDYLKSIWRCEHITRRGWHPLEACFGGYYSLVYEMLDRFIVVTSGCAWAAFNVSLLSRCTAASFFLTLAYCL</sequence>
<feature type="non-terminal residue" evidence="1">
    <location>
        <position position="104"/>
    </location>
</feature>
<evidence type="ECO:0000313" key="1">
    <source>
        <dbReference type="EMBL" id="KHN72074.1"/>
    </source>
</evidence>
<dbReference type="EMBL" id="JPKZ01003647">
    <property type="protein sequence ID" value="KHN72074.1"/>
    <property type="molecule type" value="Genomic_DNA"/>
</dbReference>
<keyword evidence="2" id="KW-1185">Reference proteome</keyword>
<evidence type="ECO:0000313" key="2">
    <source>
        <dbReference type="Proteomes" id="UP000031036"/>
    </source>
</evidence>